<gene>
    <name evidence="16" type="ORF">A33Q_2783</name>
</gene>
<keyword evidence="8 16" id="KW-0418">Kinase</keyword>
<evidence type="ECO:0000256" key="8">
    <source>
        <dbReference type="ARBA" id="ARBA00022777"/>
    </source>
</evidence>
<keyword evidence="5" id="KW-0597">Phosphoprotein</keyword>
<dbReference type="InterPro" id="IPR036890">
    <property type="entry name" value="HATPase_C_sf"/>
</dbReference>
<dbReference type="InterPro" id="IPR003594">
    <property type="entry name" value="HATPase_dom"/>
</dbReference>
<evidence type="ECO:0000256" key="12">
    <source>
        <dbReference type="SAM" id="Coils"/>
    </source>
</evidence>
<dbReference type="NCBIfam" id="TIGR00229">
    <property type="entry name" value="sensory_box"/>
    <property type="match status" value="5"/>
</dbReference>
<dbReference type="InterPro" id="IPR003661">
    <property type="entry name" value="HisK_dim/P_dom"/>
</dbReference>
<dbReference type="SUPFAM" id="SSF47384">
    <property type="entry name" value="Homodimeric domain of signal transducing histidine kinase"/>
    <property type="match status" value="1"/>
</dbReference>
<feature type="domain" description="PAS" evidence="14">
    <location>
        <begin position="423"/>
        <end position="479"/>
    </location>
</feature>
<keyword evidence="4" id="KW-1003">Cell membrane</keyword>
<dbReference type="SUPFAM" id="SSF55781">
    <property type="entry name" value="GAF domain-like"/>
    <property type="match status" value="1"/>
</dbReference>
<evidence type="ECO:0000256" key="4">
    <source>
        <dbReference type="ARBA" id="ARBA00022475"/>
    </source>
</evidence>
<comment type="catalytic activity">
    <reaction evidence="1">
        <text>ATP + protein L-histidine = ADP + protein N-phospho-L-histidine.</text>
        <dbReference type="EC" id="2.7.13.3"/>
    </reaction>
</comment>
<proteinExistence type="predicted"/>
<dbReference type="Pfam" id="PF00512">
    <property type="entry name" value="HisKA"/>
    <property type="match status" value="1"/>
</dbReference>
<feature type="domain" description="PAC" evidence="15">
    <location>
        <begin position="370"/>
        <end position="422"/>
    </location>
</feature>
<dbReference type="Gene3D" id="3.30.450.20">
    <property type="entry name" value="PAS domain"/>
    <property type="match status" value="6"/>
</dbReference>
<dbReference type="SMART" id="SM00065">
    <property type="entry name" value="GAF"/>
    <property type="match status" value="1"/>
</dbReference>
<dbReference type="EMBL" id="ALWO02000037">
    <property type="protein sequence ID" value="EOZ95421.1"/>
    <property type="molecule type" value="Genomic_DNA"/>
</dbReference>
<evidence type="ECO:0000256" key="5">
    <source>
        <dbReference type="ARBA" id="ARBA00022553"/>
    </source>
</evidence>
<keyword evidence="7" id="KW-0547">Nucleotide-binding</keyword>
<dbReference type="InterPro" id="IPR036097">
    <property type="entry name" value="HisK_dim/P_sf"/>
</dbReference>
<keyword evidence="6 16" id="KW-0808">Transferase</keyword>
<dbReference type="InterPro" id="IPR000700">
    <property type="entry name" value="PAS-assoc_C"/>
</dbReference>
<name>S2DTJ7_INDAL</name>
<feature type="domain" description="Histidine kinase" evidence="13">
    <location>
        <begin position="1011"/>
        <end position="1225"/>
    </location>
</feature>
<evidence type="ECO:0000256" key="10">
    <source>
        <dbReference type="ARBA" id="ARBA00023012"/>
    </source>
</evidence>
<feature type="domain" description="PAC" evidence="15">
    <location>
        <begin position="629"/>
        <end position="681"/>
    </location>
</feature>
<evidence type="ECO:0000256" key="1">
    <source>
        <dbReference type="ARBA" id="ARBA00000085"/>
    </source>
</evidence>
<dbReference type="GO" id="GO:0005524">
    <property type="term" value="F:ATP binding"/>
    <property type="evidence" value="ECO:0007669"/>
    <property type="project" value="UniProtKB-KW"/>
</dbReference>
<keyword evidence="10" id="KW-0902">Two-component regulatory system</keyword>
<comment type="subcellular location">
    <subcellularLocation>
        <location evidence="2">Cell membrane</location>
    </subcellularLocation>
</comment>
<dbReference type="SUPFAM" id="SSF55785">
    <property type="entry name" value="PYP-like sensor domain (PAS domain)"/>
    <property type="match status" value="6"/>
</dbReference>
<dbReference type="eggNOG" id="COG4251">
    <property type="taxonomic scope" value="Bacteria"/>
</dbReference>
<organism evidence="16 17">
    <name type="scientific">Indibacter alkaliphilus (strain CCUG 57479 / KCTC 22604 / LW1)</name>
    <dbReference type="NCBI Taxonomy" id="1189612"/>
    <lineage>
        <taxon>Bacteria</taxon>
        <taxon>Pseudomonadati</taxon>
        <taxon>Bacteroidota</taxon>
        <taxon>Cytophagia</taxon>
        <taxon>Cytophagales</taxon>
        <taxon>Cyclobacteriaceae</taxon>
    </lineage>
</organism>
<accession>S2DTJ7</accession>
<dbReference type="GO" id="GO:0000155">
    <property type="term" value="F:phosphorelay sensor kinase activity"/>
    <property type="evidence" value="ECO:0007669"/>
    <property type="project" value="InterPro"/>
</dbReference>
<evidence type="ECO:0000256" key="3">
    <source>
        <dbReference type="ARBA" id="ARBA00012438"/>
    </source>
</evidence>
<evidence type="ECO:0000256" key="7">
    <source>
        <dbReference type="ARBA" id="ARBA00022741"/>
    </source>
</evidence>
<dbReference type="InterPro" id="IPR000014">
    <property type="entry name" value="PAS"/>
</dbReference>
<evidence type="ECO:0000313" key="16">
    <source>
        <dbReference type="EMBL" id="EOZ95421.1"/>
    </source>
</evidence>
<dbReference type="Gene3D" id="3.30.450.40">
    <property type="match status" value="1"/>
</dbReference>
<dbReference type="InterPro" id="IPR001610">
    <property type="entry name" value="PAC"/>
</dbReference>
<dbReference type="SMART" id="SM00086">
    <property type="entry name" value="PAC"/>
    <property type="match status" value="5"/>
</dbReference>
<dbReference type="EC" id="2.7.13.3" evidence="3"/>
<sequence>MLSENSKYKAIFDVAPIPIWEEDFSEIKNYLDELDLMGKSENSVRNKLLKSPEIINACISKLRILNFNLACLELHKANSKQELLESFHKLILPETGAAFLEQIVGITQGKHSMEMESKMMSMDGSVREIYVRWKVVPGFEDSLKEVLVTTEDISSTKSQIEKQKETEQKLNDAQKIAKVGYFEFDPATEELFWSEEVYHIWEMDPEKSKPGKIKLWQSIHPDDRKNFQLVLKKALSGEINADFKYRIITSEGNTKWIKEKGSLKYDQHSKTEKYKGTIQDVTEEEVLRQGLKELLKRYHLVSKATSEIIYDWDLVNGSIFWGEGLRSQFGYHISSSSVNLDDFGGFIHPEDESFVRESMNNFFKSKDEFWQGEYRFKKSDGSYATVIDKGYGVRNSKGKIERMVGALQDITEIKKTTEDLKQRNHFIQTTIDNLPIGIAVNSIDSGQVTLMNKKFAEIYGWPMEDLNNIPSFFEKVYPDPVYRKQLQERILADVESGIPEKMNWSGIEITTKEGKKKIVTAKNIPVYDQGLMISTVIDETEKYKAEKELEKINERFLYATHAVSDAIWDWNLESETIFWGNGYKTLFGYPLETNYVTQDAWEHAIHPEDRIAIVKSITAARKDKSVSKWEGEYRFKKYCGEYAFVKEKTIILRNDKGKPVRMVGALQDISEQKRTEELIAQERNLLRTLIDNIPDYIYVKDKDFKHLINNKANVQLIGKEQESETIGKTVFDLFPSDFAELFHADDLKVMKHKEPVLNREEPIIDGHGQVRILSTSKLPLKDPEGKVFGLVGISRDITENKDYEKSLLYKTKLLETITSVVKLLLFNQDWLKALEECLELIGKAIGADRVYFFKNYTDAESGKLMTRQLVEWNDPEVSSELENPDYQKLSLDDFPEFLTKAYKKEPFVTNSKNTSGPLLKILSEQNIKSIIQFPIFIRKDFFGYIGFDYCKQERFWSDEEISFLKTLTSNIEVAIERAQNLESLKALNEKLQQSNHELGMSNKELEQFAYVASHDLQEPLRMITSFLSMIERKYAEQLDDKGVQYIRFAVEGAMRMKSIILDLLEYSRVGRIHIPSESINLNLLLEEITSLFQTNIEENKAKLIWSSLPTIKSQRPNIRQVLQNLISNALKYKSEDRDPIVEIKTYEEGDIWHFEVADNGLGIAEEYHKKIFIIFQRLHGKEKYSGTGIGLAICKKIIENLGGKIWVESSPDQGSIFHFTVPKKHKN</sequence>
<dbReference type="Pfam" id="PF08447">
    <property type="entry name" value="PAS_3"/>
    <property type="match status" value="3"/>
</dbReference>
<keyword evidence="11" id="KW-0472">Membrane</keyword>
<dbReference type="AlphaFoldDB" id="S2DTJ7"/>
<dbReference type="SMART" id="SM00387">
    <property type="entry name" value="HATPase_c"/>
    <property type="match status" value="1"/>
</dbReference>
<dbReference type="Gene3D" id="1.10.287.130">
    <property type="match status" value="1"/>
</dbReference>
<evidence type="ECO:0000256" key="6">
    <source>
        <dbReference type="ARBA" id="ARBA00022679"/>
    </source>
</evidence>
<keyword evidence="9" id="KW-0067">ATP-binding</keyword>
<dbReference type="InterPro" id="IPR004358">
    <property type="entry name" value="Sig_transdc_His_kin-like_C"/>
</dbReference>
<dbReference type="Proteomes" id="UP000006073">
    <property type="component" value="Unassembled WGS sequence"/>
</dbReference>
<reference evidence="16 17" key="1">
    <citation type="journal article" date="2013" name="Genome Announc.">
        <title>Draft Genome Sequence of Indibacter alkaliphilus Strain LW1T, Isolated from Lonar Lake, a Haloalkaline Lake in the Buldana District of Maharashtra, India.</title>
        <authorList>
            <person name="Singh A."/>
            <person name="Kumar Jangir P."/>
            <person name="Sharma R."/>
            <person name="Singh A."/>
            <person name="Kumar Pinnaka A."/>
            <person name="Shivaji S."/>
        </authorList>
    </citation>
    <scope>NUCLEOTIDE SEQUENCE [LARGE SCALE GENOMIC DNA]</scope>
    <source>
        <strain evidence="17">CCUG 57479 / KCTC 22604 / LW1</strain>
    </source>
</reference>
<dbReference type="PROSITE" id="PS50113">
    <property type="entry name" value="PAC"/>
    <property type="match status" value="4"/>
</dbReference>
<dbReference type="PROSITE" id="PS50109">
    <property type="entry name" value="HIS_KIN"/>
    <property type="match status" value="1"/>
</dbReference>
<dbReference type="Gene3D" id="2.10.70.100">
    <property type="match status" value="1"/>
</dbReference>
<feature type="coiled-coil region" evidence="12">
    <location>
        <begin position="964"/>
        <end position="1004"/>
    </location>
</feature>
<evidence type="ECO:0000259" key="15">
    <source>
        <dbReference type="PROSITE" id="PS50113"/>
    </source>
</evidence>
<evidence type="ECO:0000256" key="11">
    <source>
        <dbReference type="ARBA" id="ARBA00023136"/>
    </source>
</evidence>
<dbReference type="RefSeq" id="WP_009035790.1">
    <property type="nucleotide sequence ID" value="NZ_ALWO02000037.1"/>
</dbReference>
<evidence type="ECO:0000259" key="13">
    <source>
        <dbReference type="PROSITE" id="PS50109"/>
    </source>
</evidence>
<dbReference type="eggNOG" id="COG2202">
    <property type="taxonomic scope" value="Bacteria"/>
</dbReference>
<feature type="domain" description="PAC" evidence="15">
    <location>
        <begin position="757"/>
        <end position="809"/>
    </location>
</feature>
<dbReference type="InterPro" id="IPR005467">
    <property type="entry name" value="His_kinase_dom"/>
</dbReference>
<evidence type="ECO:0000259" key="14">
    <source>
        <dbReference type="PROSITE" id="PS50112"/>
    </source>
</evidence>
<dbReference type="InterPro" id="IPR013655">
    <property type="entry name" value="PAS_fold_3"/>
</dbReference>
<dbReference type="InterPro" id="IPR003018">
    <property type="entry name" value="GAF"/>
</dbReference>
<protein>
    <recommendedName>
        <fullName evidence="3">histidine kinase</fullName>
        <ecNumber evidence="3">2.7.13.3</ecNumber>
    </recommendedName>
</protein>
<evidence type="ECO:0000313" key="17">
    <source>
        <dbReference type="Proteomes" id="UP000006073"/>
    </source>
</evidence>
<dbReference type="PROSITE" id="PS50112">
    <property type="entry name" value="PAS"/>
    <property type="match status" value="1"/>
</dbReference>
<dbReference type="PANTHER" id="PTHR43304:SF1">
    <property type="entry name" value="PAC DOMAIN-CONTAINING PROTEIN"/>
    <property type="match status" value="1"/>
</dbReference>
<evidence type="ECO:0000256" key="9">
    <source>
        <dbReference type="ARBA" id="ARBA00022840"/>
    </source>
</evidence>
<dbReference type="CDD" id="cd00130">
    <property type="entry name" value="PAS"/>
    <property type="match status" value="4"/>
</dbReference>
<dbReference type="PANTHER" id="PTHR43304">
    <property type="entry name" value="PHYTOCHROME-LIKE PROTEIN CPH1"/>
    <property type="match status" value="1"/>
</dbReference>
<dbReference type="InterPro" id="IPR035965">
    <property type="entry name" value="PAS-like_dom_sf"/>
</dbReference>
<dbReference type="InterPro" id="IPR029016">
    <property type="entry name" value="GAF-like_dom_sf"/>
</dbReference>
<dbReference type="Pfam" id="PF01590">
    <property type="entry name" value="GAF"/>
    <property type="match status" value="1"/>
</dbReference>
<dbReference type="SMART" id="SM00091">
    <property type="entry name" value="PAS"/>
    <property type="match status" value="5"/>
</dbReference>
<keyword evidence="17" id="KW-1185">Reference proteome</keyword>
<dbReference type="CDD" id="cd00082">
    <property type="entry name" value="HisKA"/>
    <property type="match status" value="1"/>
</dbReference>
<dbReference type="Pfam" id="PF13188">
    <property type="entry name" value="PAS_8"/>
    <property type="match status" value="1"/>
</dbReference>
<dbReference type="SMART" id="SM00388">
    <property type="entry name" value="HisKA"/>
    <property type="match status" value="1"/>
</dbReference>
<keyword evidence="12" id="KW-0175">Coiled coil</keyword>
<dbReference type="OrthoDB" id="905895at2"/>
<dbReference type="GO" id="GO:0005886">
    <property type="term" value="C:plasma membrane"/>
    <property type="evidence" value="ECO:0007669"/>
    <property type="project" value="UniProtKB-SubCell"/>
</dbReference>
<dbReference type="InterPro" id="IPR013656">
    <property type="entry name" value="PAS_4"/>
</dbReference>
<feature type="domain" description="PAC" evidence="15">
    <location>
        <begin position="241"/>
        <end position="293"/>
    </location>
</feature>
<dbReference type="Pfam" id="PF08448">
    <property type="entry name" value="PAS_4"/>
    <property type="match status" value="1"/>
</dbReference>
<dbReference type="SUPFAM" id="SSF55874">
    <property type="entry name" value="ATPase domain of HSP90 chaperone/DNA topoisomerase II/histidine kinase"/>
    <property type="match status" value="1"/>
</dbReference>
<dbReference type="Gene3D" id="3.30.565.10">
    <property type="entry name" value="Histidine kinase-like ATPase, C-terminal domain"/>
    <property type="match status" value="1"/>
</dbReference>
<comment type="caution">
    <text evidence="16">The sequence shown here is derived from an EMBL/GenBank/DDBJ whole genome shotgun (WGS) entry which is preliminary data.</text>
</comment>
<dbReference type="FunFam" id="3.30.565.10:FF:000023">
    <property type="entry name" value="PAS domain-containing sensor histidine kinase"/>
    <property type="match status" value="1"/>
</dbReference>
<dbReference type="Pfam" id="PF02518">
    <property type="entry name" value="HATPase_c"/>
    <property type="match status" value="1"/>
</dbReference>
<dbReference type="eggNOG" id="COG2203">
    <property type="taxonomic scope" value="Bacteria"/>
</dbReference>
<evidence type="ECO:0000256" key="2">
    <source>
        <dbReference type="ARBA" id="ARBA00004236"/>
    </source>
</evidence>
<dbReference type="STRING" id="1189612.A33Q_2783"/>
<dbReference type="PRINTS" id="PR00344">
    <property type="entry name" value="BCTRLSENSOR"/>
</dbReference>
<dbReference type="InterPro" id="IPR052162">
    <property type="entry name" value="Sensor_kinase/Photoreceptor"/>
</dbReference>